<comment type="caution">
    <text evidence="1">The sequence shown here is derived from an EMBL/GenBank/DDBJ whole genome shotgun (WGS) entry which is preliminary data.</text>
</comment>
<dbReference type="Proteomes" id="UP001412067">
    <property type="component" value="Unassembled WGS sequence"/>
</dbReference>
<dbReference type="EMBL" id="JBBWWR010000007">
    <property type="protein sequence ID" value="KAK8963210.1"/>
    <property type="molecule type" value="Genomic_DNA"/>
</dbReference>
<sequence length="200" mass="22243">MLAGICGDWMLGSSKEEAALSGMPLGLDFIEPVFELENSASPLDVIRCYYKIPNPCRLALLTGKLTAGKQRESRRKKNPAFQSLSVSLLHAGIVKNPQHSSSSRASQPASSMRESPLTKLIEAIVAQILICEGQDGNNNVFWSGGTGHRRKKCEVLERNGTQVGSISREEPKTSSINVHPVFFRQWRQQLYLHRQRGRDI</sequence>
<protein>
    <recommendedName>
        <fullName evidence="3">LAGLIDADG homing endonuclease</fullName>
    </recommendedName>
</protein>
<keyword evidence="2" id="KW-1185">Reference proteome</keyword>
<organism evidence="1 2">
    <name type="scientific">Platanthera guangdongensis</name>
    <dbReference type="NCBI Taxonomy" id="2320717"/>
    <lineage>
        <taxon>Eukaryota</taxon>
        <taxon>Viridiplantae</taxon>
        <taxon>Streptophyta</taxon>
        <taxon>Embryophyta</taxon>
        <taxon>Tracheophyta</taxon>
        <taxon>Spermatophyta</taxon>
        <taxon>Magnoliopsida</taxon>
        <taxon>Liliopsida</taxon>
        <taxon>Asparagales</taxon>
        <taxon>Orchidaceae</taxon>
        <taxon>Orchidoideae</taxon>
        <taxon>Orchideae</taxon>
        <taxon>Orchidinae</taxon>
        <taxon>Platanthera</taxon>
    </lineage>
</organism>
<evidence type="ECO:0000313" key="2">
    <source>
        <dbReference type="Proteomes" id="UP001412067"/>
    </source>
</evidence>
<evidence type="ECO:0000313" key="1">
    <source>
        <dbReference type="EMBL" id="KAK8963210.1"/>
    </source>
</evidence>
<gene>
    <name evidence="1" type="ORF">KSP40_PGU013573</name>
</gene>
<proteinExistence type="predicted"/>
<reference evidence="1 2" key="1">
    <citation type="journal article" date="2022" name="Nat. Plants">
        <title>Genomes of leafy and leafless Platanthera orchids illuminate the evolution of mycoheterotrophy.</title>
        <authorList>
            <person name="Li M.H."/>
            <person name="Liu K.W."/>
            <person name="Li Z."/>
            <person name="Lu H.C."/>
            <person name="Ye Q.L."/>
            <person name="Zhang D."/>
            <person name="Wang J.Y."/>
            <person name="Li Y.F."/>
            <person name="Zhong Z.M."/>
            <person name="Liu X."/>
            <person name="Yu X."/>
            <person name="Liu D.K."/>
            <person name="Tu X.D."/>
            <person name="Liu B."/>
            <person name="Hao Y."/>
            <person name="Liao X.Y."/>
            <person name="Jiang Y.T."/>
            <person name="Sun W.H."/>
            <person name="Chen J."/>
            <person name="Chen Y.Q."/>
            <person name="Ai Y."/>
            <person name="Zhai J.W."/>
            <person name="Wu S.S."/>
            <person name="Zhou Z."/>
            <person name="Hsiao Y.Y."/>
            <person name="Wu W.L."/>
            <person name="Chen Y.Y."/>
            <person name="Lin Y.F."/>
            <person name="Hsu J.L."/>
            <person name="Li C.Y."/>
            <person name="Wang Z.W."/>
            <person name="Zhao X."/>
            <person name="Zhong W.Y."/>
            <person name="Ma X.K."/>
            <person name="Ma L."/>
            <person name="Huang J."/>
            <person name="Chen G.Z."/>
            <person name="Huang M.Z."/>
            <person name="Huang L."/>
            <person name="Peng D.H."/>
            <person name="Luo Y.B."/>
            <person name="Zou S.Q."/>
            <person name="Chen S.P."/>
            <person name="Lan S."/>
            <person name="Tsai W.C."/>
            <person name="Van de Peer Y."/>
            <person name="Liu Z.J."/>
        </authorList>
    </citation>
    <scope>NUCLEOTIDE SEQUENCE [LARGE SCALE GENOMIC DNA]</scope>
    <source>
        <strain evidence="1">Lor288</strain>
    </source>
</reference>
<evidence type="ECO:0008006" key="3">
    <source>
        <dbReference type="Google" id="ProtNLM"/>
    </source>
</evidence>
<name>A0ABR2MGT0_9ASPA</name>
<accession>A0ABR2MGT0</accession>